<sequence>MSRTRSNFQPPTMAPLANIEDTYGSLFLAVITEVGLMGITTMQAWIYWLRYSDRDRFPTKAVVLIVWCIEFLRSCFAVHAVYHYVVVEWGNLDALDESIWSVDINMPLTAIIQIIVHCYFAYRVRILSKNNWYIVGSIIILALANFVMTIALYAESVLAQKFSNIQGPKKLTGDFATAALSTAIAADVTITFSLLFYVSRFRSHADEKSTLPMINRLIFYLINVGIVTSVGDIAVLTLSDINTATPSLKYYALYEVVGNFYANSLLATFNTRDSLRNIHDAAAADGSLKQPNHPHQGTNIVFAVRNPVSSDPTVSSTFGPGIGLEDVGSSMRSTVAQSKFQDKNSAFSL</sequence>
<dbReference type="PANTHER" id="PTHR40465:SF1">
    <property type="entry name" value="DUF6534 DOMAIN-CONTAINING PROTEIN"/>
    <property type="match status" value="1"/>
</dbReference>
<dbReference type="Proteomes" id="UP001150266">
    <property type="component" value="Unassembled WGS sequence"/>
</dbReference>
<organism evidence="3 4">
    <name type="scientific">Lentinula aciculospora</name>
    <dbReference type="NCBI Taxonomy" id="153920"/>
    <lineage>
        <taxon>Eukaryota</taxon>
        <taxon>Fungi</taxon>
        <taxon>Dikarya</taxon>
        <taxon>Basidiomycota</taxon>
        <taxon>Agaricomycotina</taxon>
        <taxon>Agaricomycetes</taxon>
        <taxon>Agaricomycetidae</taxon>
        <taxon>Agaricales</taxon>
        <taxon>Marasmiineae</taxon>
        <taxon>Omphalotaceae</taxon>
        <taxon>Lentinula</taxon>
    </lineage>
</organism>
<dbReference type="OrthoDB" id="2535105at2759"/>
<dbReference type="EMBL" id="JAOTPV010000055">
    <property type="protein sequence ID" value="KAJ4466296.1"/>
    <property type="molecule type" value="Genomic_DNA"/>
</dbReference>
<evidence type="ECO:0000313" key="4">
    <source>
        <dbReference type="Proteomes" id="UP001150266"/>
    </source>
</evidence>
<comment type="caution">
    <text evidence="3">The sequence shown here is derived from an EMBL/GenBank/DDBJ whole genome shotgun (WGS) entry which is preliminary data.</text>
</comment>
<feature type="transmembrane region" description="Helical" evidence="1">
    <location>
        <begin position="26"/>
        <end position="49"/>
    </location>
</feature>
<keyword evidence="1" id="KW-0472">Membrane</keyword>
<reference evidence="3" key="1">
    <citation type="submission" date="2022-08" db="EMBL/GenBank/DDBJ databases">
        <title>A Global Phylogenomic Analysis of the Shiitake Genus Lentinula.</title>
        <authorList>
            <consortium name="DOE Joint Genome Institute"/>
            <person name="Sierra-Patev S."/>
            <person name="Min B."/>
            <person name="Naranjo-Ortiz M."/>
            <person name="Looney B."/>
            <person name="Konkel Z."/>
            <person name="Slot J.C."/>
            <person name="Sakamoto Y."/>
            <person name="Steenwyk J.L."/>
            <person name="Rokas A."/>
            <person name="Carro J."/>
            <person name="Camarero S."/>
            <person name="Ferreira P."/>
            <person name="Molpeceres G."/>
            <person name="Ruiz-Duenas F.J."/>
            <person name="Serrano A."/>
            <person name="Henrissat B."/>
            <person name="Drula E."/>
            <person name="Hughes K.W."/>
            <person name="Mata J.L."/>
            <person name="Ishikawa N.K."/>
            <person name="Vargas-Isla R."/>
            <person name="Ushijima S."/>
            <person name="Smith C.A."/>
            <person name="Ahrendt S."/>
            <person name="Andreopoulos W."/>
            <person name="He G."/>
            <person name="Labutti K."/>
            <person name="Lipzen A."/>
            <person name="Ng V."/>
            <person name="Riley R."/>
            <person name="Sandor L."/>
            <person name="Barry K."/>
            <person name="Martinez A.T."/>
            <person name="Xiao Y."/>
            <person name="Gibbons J.G."/>
            <person name="Terashima K."/>
            <person name="Grigoriev I.V."/>
            <person name="Hibbett D.S."/>
        </authorList>
    </citation>
    <scope>NUCLEOTIDE SEQUENCE</scope>
    <source>
        <strain evidence="3">JLM2183</strain>
    </source>
</reference>
<feature type="domain" description="DUF6534" evidence="2">
    <location>
        <begin position="183"/>
        <end position="274"/>
    </location>
</feature>
<protein>
    <recommendedName>
        <fullName evidence="2">DUF6534 domain-containing protein</fullName>
    </recommendedName>
</protein>
<keyword evidence="4" id="KW-1185">Reference proteome</keyword>
<accession>A0A9W9DFA0</accession>
<dbReference type="InterPro" id="IPR045339">
    <property type="entry name" value="DUF6534"/>
</dbReference>
<feature type="transmembrane region" description="Helical" evidence="1">
    <location>
        <begin position="104"/>
        <end position="122"/>
    </location>
</feature>
<dbReference type="Pfam" id="PF20152">
    <property type="entry name" value="DUF6534"/>
    <property type="match status" value="1"/>
</dbReference>
<dbReference type="PANTHER" id="PTHR40465">
    <property type="entry name" value="CHROMOSOME 1, WHOLE GENOME SHOTGUN SEQUENCE"/>
    <property type="match status" value="1"/>
</dbReference>
<dbReference type="AlphaFoldDB" id="A0A9W9DFA0"/>
<evidence type="ECO:0000256" key="1">
    <source>
        <dbReference type="SAM" id="Phobius"/>
    </source>
</evidence>
<name>A0A9W9DFA0_9AGAR</name>
<keyword evidence="1" id="KW-0812">Transmembrane</keyword>
<feature type="transmembrane region" description="Helical" evidence="1">
    <location>
        <begin position="61"/>
        <end position="84"/>
    </location>
</feature>
<feature type="transmembrane region" description="Helical" evidence="1">
    <location>
        <begin position="134"/>
        <end position="155"/>
    </location>
</feature>
<proteinExistence type="predicted"/>
<feature type="transmembrane region" description="Helical" evidence="1">
    <location>
        <begin position="175"/>
        <end position="197"/>
    </location>
</feature>
<evidence type="ECO:0000259" key="2">
    <source>
        <dbReference type="Pfam" id="PF20152"/>
    </source>
</evidence>
<feature type="transmembrane region" description="Helical" evidence="1">
    <location>
        <begin position="217"/>
        <end position="238"/>
    </location>
</feature>
<gene>
    <name evidence="3" type="ORF">J3R30DRAFT_3589630</name>
</gene>
<evidence type="ECO:0000313" key="3">
    <source>
        <dbReference type="EMBL" id="KAJ4466296.1"/>
    </source>
</evidence>
<keyword evidence="1" id="KW-1133">Transmembrane helix</keyword>